<dbReference type="CDD" id="cd21037">
    <property type="entry name" value="MLKL_NTD"/>
    <property type="match status" value="1"/>
</dbReference>
<gene>
    <name evidence="2" type="ORF">B0H17DRAFT_600191</name>
</gene>
<dbReference type="AlphaFoldDB" id="A0AAD7GIU4"/>
<keyword evidence="3" id="KW-1185">Reference proteome</keyword>
<dbReference type="SUPFAM" id="SSF52540">
    <property type="entry name" value="P-loop containing nucleoside triphosphate hydrolases"/>
    <property type="match status" value="1"/>
</dbReference>
<dbReference type="Gene3D" id="3.40.50.300">
    <property type="entry name" value="P-loop containing nucleotide triphosphate hydrolases"/>
    <property type="match status" value="1"/>
</dbReference>
<comment type="caution">
    <text evidence="2">The sequence shown here is derived from an EMBL/GenBank/DDBJ whole genome shotgun (WGS) entry which is preliminary data.</text>
</comment>
<reference evidence="2" key="1">
    <citation type="submission" date="2023-03" db="EMBL/GenBank/DDBJ databases">
        <title>Massive genome expansion in bonnet fungi (Mycena s.s.) driven by repeated elements and novel gene families across ecological guilds.</title>
        <authorList>
            <consortium name="Lawrence Berkeley National Laboratory"/>
            <person name="Harder C.B."/>
            <person name="Miyauchi S."/>
            <person name="Viragh M."/>
            <person name="Kuo A."/>
            <person name="Thoen E."/>
            <person name="Andreopoulos B."/>
            <person name="Lu D."/>
            <person name="Skrede I."/>
            <person name="Drula E."/>
            <person name="Henrissat B."/>
            <person name="Morin E."/>
            <person name="Kohler A."/>
            <person name="Barry K."/>
            <person name="LaButti K."/>
            <person name="Morin E."/>
            <person name="Salamov A."/>
            <person name="Lipzen A."/>
            <person name="Mereny Z."/>
            <person name="Hegedus B."/>
            <person name="Baldrian P."/>
            <person name="Stursova M."/>
            <person name="Weitz H."/>
            <person name="Taylor A."/>
            <person name="Grigoriev I.V."/>
            <person name="Nagy L.G."/>
            <person name="Martin F."/>
            <person name="Kauserud H."/>
        </authorList>
    </citation>
    <scope>NUCLEOTIDE SEQUENCE</scope>
    <source>
        <strain evidence="2">CBHHK067</strain>
    </source>
</reference>
<dbReference type="EMBL" id="JARKIE010000068">
    <property type="protein sequence ID" value="KAJ7689993.1"/>
    <property type="molecule type" value="Genomic_DNA"/>
</dbReference>
<dbReference type="InterPro" id="IPR027417">
    <property type="entry name" value="P-loop_NTPase"/>
</dbReference>
<evidence type="ECO:0000313" key="3">
    <source>
        <dbReference type="Proteomes" id="UP001221757"/>
    </source>
</evidence>
<sequence length="274" mass="30791">MATPPTASQRGERSPFRPFKPSLSSSSDTDWLTTLIFNARAIAAGMEALPFPYVKGVFGTAVFLLETVEKVERNRESMKELCADTVDIITVVRDQIISHRDTAAIQFKTQCAELEREVIRSCRQLLANSIIPSSFLQDVVEALSHRQRRPRGFGAIVKEVLKSNNTTDEIGRWRNRICNVRSNFMLMATMDTNFKVDKVLTVISPNVPSPEAPQHINNCPPATRIFHGRHAILQKMHQYFNKEAGKQHIFLLHGLGGSGKTQISLRFIEESVST</sequence>
<accession>A0AAD7GIU4</accession>
<proteinExistence type="predicted"/>
<evidence type="ECO:0000313" key="2">
    <source>
        <dbReference type="EMBL" id="KAJ7689993.1"/>
    </source>
</evidence>
<feature type="region of interest" description="Disordered" evidence="1">
    <location>
        <begin position="1"/>
        <end position="27"/>
    </location>
</feature>
<dbReference type="Proteomes" id="UP001221757">
    <property type="component" value="Unassembled WGS sequence"/>
</dbReference>
<dbReference type="InterPro" id="IPR059179">
    <property type="entry name" value="MLKL-like_MCAfunc"/>
</dbReference>
<protein>
    <submittedName>
        <fullName evidence="2">Uncharacterized protein</fullName>
    </submittedName>
</protein>
<evidence type="ECO:0000256" key="1">
    <source>
        <dbReference type="SAM" id="MobiDB-lite"/>
    </source>
</evidence>
<name>A0AAD7GIU4_MYCRO</name>
<organism evidence="2 3">
    <name type="scientific">Mycena rosella</name>
    <name type="common">Pink bonnet</name>
    <name type="synonym">Agaricus rosellus</name>
    <dbReference type="NCBI Taxonomy" id="1033263"/>
    <lineage>
        <taxon>Eukaryota</taxon>
        <taxon>Fungi</taxon>
        <taxon>Dikarya</taxon>
        <taxon>Basidiomycota</taxon>
        <taxon>Agaricomycotina</taxon>
        <taxon>Agaricomycetes</taxon>
        <taxon>Agaricomycetidae</taxon>
        <taxon>Agaricales</taxon>
        <taxon>Marasmiineae</taxon>
        <taxon>Mycenaceae</taxon>
        <taxon>Mycena</taxon>
    </lineage>
</organism>